<keyword evidence="1" id="KW-0472">Membrane</keyword>
<dbReference type="SUPFAM" id="SSF52047">
    <property type="entry name" value="RNI-like"/>
    <property type="match status" value="1"/>
</dbReference>
<gene>
    <name evidence="2" type="ORF">Q31a_28190</name>
</gene>
<dbReference type="InterPro" id="IPR032675">
    <property type="entry name" value="LRR_dom_sf"/>
</dbReference>
<dbReference type="EMBL" id="CP036298">
    <property type="protein sequence ID" value="QDV24501.1"/>
    <property type="molecule type" value="Genomic_DNA"/>
</dbReference>
<keyword evidence="1" id="KW-1133">Transmembrane helix</keyword>
<keyword evidence="1" id="KW-0812">Transmembrane</keyword>
<organism evidence="2 3">
    <name type="scientific">Aureliella helgolandensis</name>
    <dbReference type="NCBI Taxonomy" id="2527968"/>
    <lineage>
        <taxon>Bacteria</taxon>
        <taxon>Pseudomonadati</taxon>
        <taxon>Planctomycetota</taxon>
        <taxon>Planctomycetia</taxon>
        <taxon>Pirellulales</taxon>
        <taxon>Pirellulaceae</taxon>
        <taxon>Aureliella</taxon>
    </lineage>
</organism>
<dbReference type="Gene3D" id="3.80.10.10">
    <property type="entry name" value="Ribonuclease Inhibitor"/>
    <property type="match status" value="1"/>
</dbReference>
<evidence type="ECO:0000313" key="3">
    <source>
        <dbReference type="Proteomes" id="UP000318017"/>
    </source>
</evidence>
<sequence>MSQETENSNHPELDGPLKSAVWAVLSTPVPADAVERVKQRARVLAVDSQSAIDRKQPRMRSSQILRLCLAASILAIVVGGFAWFNIPFTQSSVYAQVAERLEKIRSIVCYVQFSETGALQQSQDQFNVQKVSYLAPSLHRIENDQLGTIRIVDREKQNSILLMSESQQAIVVNGPAAAAMDVNSPARLIESLMRHIRVDRAREAGLVSLGTQTLGGVELEGYESTLGGETVRAWFDVETLLPKMVALRFEIPAHMADGNAVRRWRVMSKIEVDVDVSPDLFSTEVPVGYETLAVDIPWNQSSAELADVIEMLRLCAVANDSKFPLRLSVNDALGSPLAIQSKFAAALEKQFNEGNDAERAAALQKVQEFGSAVGRAMAFQFSIKPENAWNYFGGAQLNEADRPILWYSPDADDNFKVLYADLTVQDVTRDNLPAKPQAVVNPSKARNSIRVSTPNFSLPSGAIREYALLEKARREGTQFNVEYLSLGWMPEFIESQIQYKPGEEIVMQVVDPKWKPQRDPNSSRLAFLGEFTNLKGLDLSHLYLTQADLDQIASCLKLERLSLSGVKVFDSSSHRLNGEELAKFSTLRSLELLDLSQVNFLGGLTRLADLPNLHTLYLSSFEHINDASIAEISVLPNLETLVLAPVYGTNPETTVTETGLESLKNIRRLKTLFVGYHGEWTLPIDRLPKLLPDVDVRSPTEGAPPSQ</sequence>
<evidence type="ECO:0000256" key="1">
    <source>
        <dbReference type="SAM" id="Phobius"/>
    </source>
</evidence>
<protein>
    <recommendedName>
        <fullName evidence="4">Leucine Rich repeats (2 copies)</fullName>
    </recommendedName>
</protein>
<evidence type="ECO:0000313" key="2">
    <source>
        <dbReference type="EMBL" id="QDV24501.1"/>
    </source>
</evidence>
<reference evidence="2 3" key="1">
    <citation type="submission" date="2019-02" db="EMBL/GenBank/DDBJ databases">
        <title>Deep-cultivation of Planctomycetes and their phenomic and genomic characterization uncovers novel biology.</title>
        <authorList>
            <person name="Wiegand S."/>
            <person name="Jogler M."/>
            <person name="Boedeker C."/>
            <person name="Pinto D."/>
            <person name="Vollmers J."/>
            <person name="Rivas-Marin E."/>
            <person name="Kohn T."/>
            <person name="Peeters S.H."/>
            <person name="Heuer A."/>
            <person name="Rast P."/>
            <person name="Oberbeckmann S."/>
            <person name="Bunk B."/>
            <person name="Jeske O."/>
            <person name="Meyerdierks A."/>
            <person name="Storesund J.E."/>
            <person name="Kallscheuer N."/>
            <person name="Luecker S."/>
            <person name="Lage O.M."/>
            <person name="Pohl T."/>
            <person name="Merkel B.J."/>
            <person name="Hornburger P."/>
            <person name="Mueller R.-W."/>
            <person name="Bruemmer F."/>
            <person name="Labrenz M."/>
            <person name="Spormann A.M."/>
            <person name="Op den Camp H."/>
            <person name="Overmann J."/>
            <person name="Amann R."/>
            <person name="Jetten M.S.M."/>
            <person name="Mascher T."/>
            <person name="Medema M.H."/>
            <person name="Devos D.P."/>
            <person name="Kaster A.-K."/>
            <person name="Ovreas L."/>
            <person name="Rohde M."/>
            <person name="Galperin M.Y."/>
            <person name="Jogler C."/>
        </authorList>
    </citation>
    <scope>NUCLEOTIDE SEQUENCE [LARGE SCALE GENOMIC DNA]</scope>
    <source>
        <strain evidence="2 3">Q31a</strain>
    </source>
</reference>
<dbReference type="RefSeq" id="WP_145078196.1">
    <property type="nucleotide sequence ID" value="NZ_CP036298.1"/>
</dbReference>
<dbReference type="KEGG" id="ahel:Q31a_28190"/>
<evidence type="ECO:0008006" key="4">
    <source>
        <dbReference type="Google" id="ProtNLM"/>
    </source>
</evidence>
<dbReference type="OrthoDB" id="223761at2"/>
<feature type="transmembrane region" description="Helical" evidence="1">
    <location>
        <begin position="64"/>
        <end position="84"/>
    </location>
</feature>
<keyword evidence="3" id="KW-1185">Reference proteome</keyword>
<proteinExistence type="predicted"/>
<name>A0A518G7E3_9BACT</name>
<accession>A0A518G7E3</accession>
<dbReference type="Proteomes" id="UP000318017">
    <property type="component" value="Chromosome"/>
</dbReference>
<dbReference type="AlphaFoldDB" id="A0A518G7E3"/>